<sequence>MPPQRRNPGPPRRRPKIAGGSRRTESTTGPVTPSPVSPSSESDQVDQGDAVGAPGPAAEGSDSAVDSGRSGGVDENAEPVERAEPVANEKAEPPATAAPEEKSEAESADPEATSVPGPGEPSLRTDLPSQAVEVTRSGSSWMPVLAVAVVAVVLGALAVVAALRPGASDSNIAWVDQGATVAVTDAATHAIEAMHGYNFETIDEDFAEIRELLTDERRAEFDSTAQVTKDAAVQTRTVTEVNVAHIGARMIDESHAEVAAYINVSATGDGVAQGSAAAPLLVRMEKADGRWLVSEIRDQ</sequence>
<proteinExistence type="predicted"/>
<feature type="region of interest" description="Disordered" evidence="3">
    <location>
        <begin position="1"/>
        <end position="126"/>
    </location>
</feature>
<protein>
    <recommendedName>
        <fullName evidence="7">Mce-associated membrane protein</fullName>
    </recommendedName>
</protein>
<evidence type="ECO:0008006" key="7">
    <source>
        <dbReference type="Google" id="ProtNLM"/>
    </source>
</evidence>
<keyword evidence="2 4" id="KW-0472">Membrane</keyword>
<evidence type="ECO:0000256" key="2">
    <source>
        <dbReference type="ARBA" id="ARBA00023136"/>
    </source>
</evidence>
<evidence type="ECO:0000256" key="3">
    <source>
        <dbReference type="SAM" id="MobiDB-lite"/>
    </source>
</evidence>
<comment type="subcellular location">
    <subcellularLocation>
        <location evidence="1">Membrane</location>
    </subcellularLocation>
</comment>
<evidence type="ECO:0000313" key="6">
    <source>
        <dbReference type="Proteomes" id="UP001336020"/>
    </source>
</evidence>
<evidence type="ECO:0000313" key="5">
    <source>
        <dbReference type="EMBL" id="MEE2059446.1"/>
    </source>
</evidence>
<evidence type="ECO:0000256" key="4">
    <source>
        <dbReference type="SAM" id="Phobius"/>
    </source>
</evidence>
<organism evidence="5 6">
    <name type="scientific">Rhodococcus artemisiae</name>
    <dbReference type="NCBI Taxonomy" id="714159"/>
    <lineage>
        <taxon>Bacteria</taxon>
        <taxon>Bacillati</taxon>
        <taxon>Actinomycetota</taxon>
        <taxon>Actinomycetes</taxon>
        <taxon>Mycobacteriales</taxon>
        <taxon>Nocardiaceae</taxon>
        <taxon>Rhodococcus</taxon>
    </lineage>
</organism>
<dbReference type="PANTHER" id="PTHR37042:SF4">
    <property type="entry name" value="OUTER MEMBRANE PROTEIN RV1973"/>
    <property type="match status" value="1"/>
</dbReference>
<dbReference type="Proteomes" id="UP001336020">
    <property type="component" value="Unassembled WGS sequence"/>
</dbReference>
<feature type="compositionally biased region" description="Basic and acidic residues" evidence="3">
    <location>
        <begin position="79"/>
        <end position="92"/>
    </location>
</feature>
<dbReference type="RefSeq" id="WP_330134667.1">
    <property type="nucleotide sequence ID" value="NZ_JAUTXY010000008.1"/>
</dbReference>
<reference evidence="5 6" key="1">
    <citation type="submission" date="2023-07" db="EMBL/GenBank/DDBJ databases">
        <authorList>
            <person name="Girao M."/>
            <person name="Carvalho M.F."/>
        </authorList>
    </citation>
    <scope>NUCLEOTIDE SEQUENCE [LARGE SCALE GENOMIC DNA]</scope>
    <source>
        <strain evidence="5 6">YIM65754</strain>
    </source>
</reference>
<feature type="compositionally biased region" description="Pro residues" evidence="3">
    <location>
        <begin position="1"/>
        <end position="10"/>
    </location>
</feature>
<keyword evidence="4" id="KW-1133">Transmembrane helix</keyword>
<keyword evidence="4" id="KW-0812">Transmembrane</keyword>
<feature type="transmembrane region" description="Helical" evidence="4">
    <location>
        <begin position="141"/>
        <end position="163"/>
    </location>
</feature>
<dbReference type="EMBL" id="JAUTXY010000008">
    <property type="protein sequence ID" value="MEE2059446.1"/>
    <property type="molecule type" value="Genomic_DNA"/>
</dbReference>
<keyword evidence="6" id="KW-1185">Reference proteome</keyword>
<gene>
    <name evidence="5" type="ORF">Q7514_18175</name>
</gene>
<name>A0ABU7LD25_9NOCA</name>
<dbReference type="PANTHER" id="PTHR37042">
    <property type="entry name" value="OUTER MEMBRANE PROTEIN RV1973"/>
    <property type="match status" value="1"/>
</dbReference>
<comment type="caution">
    <text evidence="5">The sequence shown here is derived from an EMBL/GenBank/DDBJ whole genome shotgun (WGS) entry which is preliminary data.</text>
</comment>
<evidence type="ECO:0000256" key="1">
    <source>
        <dbReference type="ARBA" id="ARBA00004370"/>
    </source>
</evidence>
<accession>A0ABU7LD25</accession>